<dbReference type="AlphaFoldDB" id="A0A517T2Q6"/>
<keyword evidence="2" id="KW-0560">Oxidoreductase</keyword>
<evidence type="ECO:0000259" key="1">
    <source>
        <dbReference type="Pfam" id="PF01494"/>
    </source>
</evidence>
<dbReference type="InterPro" id="IPR002938">
    <property type="entry name" value="FAD-bd"/>
</dbReference>
<protein>
    <submittedName>
        <fullName evidence="2">Oxidoreductase</fullName>
        <ecNumber evidence="2">1.-.-.-</ecNumber>
    </submittedName>
</protein>
<dbReference type="PANTHER" id="PTHR42685:SF22">
    <property type="entry name" value="CONDITIONED MEDIUM FACTOR RECEPTOR 1"/>
    <property type="match status" value="1"/>
</dbReference>
<organism evidence="2 3">
    <name type="scientific">Stieleria bergensis</name>
    <dbReference type="NCBI Taxonomy" id="2528025"/>
    <lineage>
        <taxon>Bacteria</taxon>
        <taxon>Pseudomonadati</taxon>
        <taxon>Planctomycetota</taxon>
        <taxon>Planctomycetia</taxon>
        <taxon>Pirellulales</taxon>
        <taxon>Pirellulaceae</taxon>
        <taxon>Stieleria</taxon>
    </lineage>
</organism>
<name>A0A517T2Q6_9BACT</name>
<dbReference type="Proteomes" id="UP000315003">
    <property type="component" value="Chromosome"/>
</dbReference>
<dbReference type="PANTHER" id="PTHR42685">
    <property type="entry name" value="GERANYLGERANYL DIPHOSPHATE REDUCTASE"/>
    <property type="match status" value="1"/>
</dbReference>
<proteinExistence type="predicted"/>
<evidence type="ECO:0000313" key="2">
    <source>
        <dbReference type="EMBL" id="QDT62663.1"/>
    </source>
</evidence>
<evidence type="ECO:0000313" key="3">
    <source>
        <dbReference type="Proteomes" id="UP000315003"/>
    </source>
</evidence>
<dbReference type="Gene3D" id="3.50.50.60">
    <property type="entry name" value="FAD/NAD(P)-binding domain"/>
    <property type="match status" value="1"/>
</dbReference>
<dbReference type="RefSeq" id="WP_145277569.1">
    <property type="nucleotide sequence ID" value="NZ_CP036272.1"/>
</dbReference>
<keyword evidence="3" id="KW-1185">Reference proteome</keyword>
<dbReference type="GO" id="GO:0016491">
    <property type="term" value="F:oxidoreductase activity"/>
    <property type="evidence" value="ECO:0007669"/>
    <property type="project" value="UniProtKB-KW"/>
</dbReference>
<dbReference type="EMBL" id="CP036272">
    <property type="protein sequence ID" value="QDT62663.1"/>
    <property type="molecule type" value="Genomic_DNA"/>
</dbReference>
<dbReference type="SUPFAM" id="SSF51905">
    <property type="entry name" value="FAD/NAD(P)-binding domain"/>
    <property type="match status" value="1"/>
</dbReference>
<dbReference type="EC" id="1.-.-.-" evidence="2"/>
<dbReference type="PRINTS" id="PR00420">
    <property type="entry name" value="RNGMNOXGNASE"/>
</dbReference>
<sequence>MTDSVLQATLNVTEASQRDWDVLVIGAGPSGAIAARQCAQGGGKVLLVNDQKLPRDKVCGCCLNGAALEALNRIGLNKLVSDCHAPILENFVLASGQQQVALPLGAGVSLSRQRLDLELTQAAIDAGAQFLDETRATLHASEKQHCSVMLNHSQSEYATRARITIIASGLGRRVFSNRLADERRTNRNSRIGAGAVLSEVRSDFKPKTIYMACHRSGYVGCVRLEDGRLDLAAALDANAVKQAGGIGPLASIITNSAGLPASDAVAAANWRGTAKLTQSRATVYGDRLFVVGDAAGYVEPFTGEGMAWAIASGIAVAPLALQSLKVGTTETGPTWAKSRTRLLGGRMWKCRLISQLLRRPKLVKAAAWGLTHAPGLSRPFIRSLNRPFPELRS</sequence>
<dbReference type="InterPro" id="IPR050407">
    <property type="entry name" value="Geranylgeranyl_reductase"/>
</dbReference>
<feature type="domain" description="FAD-binding" evidence="1">
    <location>
        <begin position="20"/>
        <end position="311"/>
    </location>
</feature>
<reference evidence="2 3" key="1">
    <citation type="submission" date="2019-02" db="EMBL/GenBank/DDBJ databases">
        <title>Deep-cultivation of Planctomycetes and their phenomic and genomic characterization uncovers novel biology.</title>
        <authorList>
            <person name="Wiegand S."/>
            <person name="Jogler M."/>
            <person name="Boedeker C."/>
            <person name="Pinto D."/>
            <person name="Vollmers J."/>
            <person name="Rivas-Marin E."/>
            <person name="Kohn T."/>
            <person name="Peeters S.H."/>
            <person name="Heuer A."/>
            <person name="Rast P."/>
            <person name="Oberbeckmann S."/>
            <person name="Bunk B."/>
            <person name="Jeske O."/>
            <person name="Meyerdierks A."/>
            <person name="Storesund J.E."/>
            <person name="Kallscheuer N."/>
            <person name="Luecker S."/>
            <person name="Lage O.M."/>
            <person name="Pohl T."/>
            <person name="Merkel B.J."/>
            <person name="Hornburger P."/>
            <person name="Mueller R.-W."/>
            <person name="Bruemmer F."/>
            <person name="Labrenz M."/>
            <person name="Spormann A.M."/>
            <person name="Op den Camp H."/>
            <person name="Overmann J."/>
            <person name="Amann R."/>
            <person name="Jetten M.S.M."/>
            <person name="Mascher T."/>
            <person name="Medema M.H."/>
            <person name="Devos D.P."/>
            <person name="Kaster A.-K."/>
            <person name="Ovreas L."/>
            <person name="Rohde M."/>
            <person name="Galperin M.Y."/>
            <person name="Jogler C."/>
        </authorList>
    </citation>
    <scope>NUCLEOTIDE SEQUENCE [LARGE SCALE GENOMIC DNA]</scope>
    <source>
        <strain evidence="2 3">SV_7m_r</strain>
    </source>
</reference>
<accession>A0A517T2Q6</accession>
<dbReference type="Pfam" id="PF01494">
    <property type="entry name" value="FAD_binding_3"/>
    <property type="match status" value="1"/>
</dbReference>
<dbReference type="OrthoDB" id="9806565at2"/>
<gene>
    <name evidence="2" type="ORF">SV7mr_52130</name>
</gene>
<dbReference type="GO" id="GO:0071949">
    <property type="term" value="F:FAD binding"/>
    <property type="evidence" value="ECO:0007669"/>
    <property type="project" value="InterPro"/>
</dbReference>
<dbReference type="InterPro" id="IPR036188">
    <property type="entry name" value="FAD/NAD-bd_sf"/>
</dbReference>